<name>A0A7W7YEJ6_9BACT</name>
<evidence type="ECO:0000256" key="2">
    <source>
        <dbReference type="SAM" id="Phobius"/>
    </source>
</evidence>
<feature type="region of interest" description="Disordered" evidence="1">
    <location>
        <begin position="1"/>
        <end position="25"/>
    </location>
</feature>
<keyword evidence="4" id="KW-1185">Reference proteome</keyword>
<comment type="caution">
    <text evidence="3">The sequence shown here is derived from an EMBL/GenBank/DDBJ whole genome shotgun (WGS) entry which is preliminary data.</text>
</comment>
<gene>
    <name evidence="3" type="ORF">HNQ65_004344</name>
</gene>
<dbReference type="EMBL" id="JACHIG010000011">
    <property type="protein sequence ID" value="MBB5034736.1"/>
    <property type="molecule type" value="Genomic_DNA"/>
</dbReference>
<evidence type="ECO:0008006" key="5">
    <source>
        <dbReference type="Google" id="ProtNLM"/>
    </source>
</evidence>
<evidence type="ECO:0000313" key="3">
    <source>
        <dbReference type="EMBL" id="MBB5034736.1"/>
    </source>
</evidence>
<dbReference type="AlphaFoldDB" id="A0A7W7YEJ6"/>
<accession>A0A7W7YEJ6</accession>
<keyword evidence="2" id="KW-1133">Transmembrane helix</keyword>
<proteinExistence type="predicted"/>
<sequence length="241" mass="26305">MNREEARLELDATTLRPQDASPEARAMAESDPELGAWLEKRTAFDEQVAEVFAATVPAGLRESILQNARKPARRPMRWMIPTLAAAAAAIALGWTLLWPVESNMPGWQAESLAAVTKVEYGVSKVHLSRDFEAIKKMLVADQSPAPEHLPGKVGAMPVLACKCIKVAGRSASIICFEIEPGKEAHLVVMNNDGMSNVPPQLQPQFKSCKNWNMASWSDGKQSFILATRADEAALKKLFGLA</sequence>
<reference evidence="3 4" key="1">
    <citation type="submission" date="2020-08" db="EMBL/GenBank/DDBJ databases">
        <title>Genomic Encyclopedia of Type Strains, Phase IV (KMG-IV): sequencing the most valuable type-strain genomes for metagenomic binning, comparative biology and taxonomic classification.</title>
        <authorList>
            <person name="Goeker M."/>
        </authorList>
    </citation>
    <scope>NUCLEOTIDE SEQUENCE [LARGE SCALE GENOMIC DNA]</scope>
    <source>
        <strain evidence="3 4">DSM 12252</strain>
    </source>
</reference>
<protein>
    <recommendedName>
        <fullName evidence="5">DUF3379 domain-containing protein</fullName>
    </recommendedName>
</protein>
<feature type="compositionally biased region" description="Basic and acidic residues" evidence="1">
    <location>
        <begin position="1"/>
        <end position="10"/>
    </location>
</feature>
<keyword evidence="2" id="KW-0812">Transmembrane</keyword>
<evidence type="ECO:0000313" key="4">
    <source>
        <dbReference type="Proteomes" id="UP000590740"/>
    </source>
</evidence>
<keyword evidence="2" id="KW-0472">Membrane</keyword>
<dbReference type="Proteomes" id="UP000590740">
    <property type="component" value="Unassembled WGS sequence"/>
</dbReference>
<evidence type="ECO:0000256" key="1">
    <source>
        <dbReference type="SAM" id="MobiDB-lite"/>
    </source>
</evidence>
<feature type="transmembrane region" description="Helical" evidence="2">
    <location>
        <begin position="78"/>
        <end position="98"/>
    </location>
</feature>
<organism evidence="3 4">
    <name type="scientific">Prosthecobacter vanneervenii</name>
    <dbReference type="NCBI Taxonomy" id="48466"/>
    <lineage>
        <taxon>Bacteria</taxon>
        <taxon>Pseudomonadati</taxon>
        <taxon>Verrucomicrobiota</taxon>
        <taxon>Verrucomicrobiia</taxon>
        <taxon>Verrucomicrobiales</taxon>
        <taxon>Verrucomicrobiaceae</taxon>
        <taxon>Prosthecobacter</taxon>
    </lineage>
</organism>
<dbReference type="RefSeq" id="WP_184342831.1">
    <property type="nucleotide sequence ID" value="NZ_JACHIG010000011.1"/>
</dbReference>